<proteinExistence type="predicted"/>
<reference evidence="2" key="1">
    <citation type="submission" date="2019-10" db="EMBL/GenBank/DDBJ databases">
        <authorList>
            <person name="Soares A.E.R."/>
            <person name="Aleixo A."/>
            <person name="Schneider P."/>
            <person name="Miyaki C.Y."/>
            <person name="Schneider M.P."/>
            <person name="Mello C."/>
            <person name="Vasconcelos A.T.R."/>
        </authorList>
    </citation>
    <scope>NUCLEOTIDE SEQUENCE</scope>
    <source>
        <tissue evidence="2">Muscle</tissue>
    </source>
</reference>
<sequence length="104" mass="11343">MWCYKLGIQWLESCQAEKDLGVWINRKLNMSQQCDQVAKKANGILTFSRNSVANRSRKVILPPVLSTAEATPQILCPVPAPSVQEGFRGAGASPEKNKKAGEGT</sequence>
<organism evidence="2 3">
    <name type="scientific">Willisornis vidua</name>
    <name type="common">Xingu scale-backed antbird</name>
    <dbReference type="NCBI Taxonomy" id="1566151"/>
    <lineage>
        <taxon>Eukaryota</taxon>
        <taxon>Metazoa</taxon>
        <taxon>Chordata</taxon>
        <taxon>Craniata</taxon>
        <taxon>Vertebrata</taxon>
        <taxon>Euteleostomi</taxon>
        <taxon>Archelosauria</taxon>
        <taxon>Archosauria</taxon>
        <taxon>Dinosauria</taxon>
        <taxon>Saurischia</taxon>
        <taxon>Theropoda</taxon>
        <taxon>Coelurosauria</taxon>
        <taxon>Aves</taxon>
        <taxon>Neognathae</taxon>
        <taxon>Neoaves</taxon>
        <taxon>Telluraves</taxon>
        <taxon>Australaves</taxon>
        <taxon>Passeriformes</taxon>
        <taxon>Thamnophilidae</taxon>
        <taxon>Willisornis</taxon>
    </lineage>
</organism>
<comment type="caution">
    <text evidence="2">The sequence shown here is derived from an EMBL/GenBank/DDBJ whole genome shotgun (WGS) entry which is preliminary data.</text>
</comment>
<dbReference type="Proteomes" id="UP001145742">
    <property type="component" value="Unassembled WGS sequence"/>
</dbReference>
<accession>A0ABQ9CQR4</accession>
<evidence type="ECO:0000313" key="3">
    <source>
        <dbReference type="Proteomes" id="UP001145742"/>
    </source>
</evidence>
<dbReference type="PANTHER" id="PTHR33332">
    <property type="entry name" value="REVERSE TRANSCRIPTASE DOMAIN-CONTAINING PROTEIN"/>
    <property type="match status" value="1"/>
</dbReference>
<feature type="compositionally biased region" description="Basic and acidic residues" evidence="1">
    <location>
        <begin position="95"/>
        <end position="104"/>
    </location>
</feature>
<dbReference type="EMBL" id="WHWB01034754">
    <property type="protein sequence ID" value="KAJ7404698.1"/>
    <property type="molecule type" value="Genomic_DNA"/>
</dbReference>
<name>A0ABQ9CQR4_9PASS</name>
<keyword evidence="3" id="KW-1185">Reference proteome</keyword>
<evidence type="ECO:0000313" key="2">
    <source>
        <dbReference type="EMBL" id="KAJ7404698.1"/>
    </source>
</evidence>
<gene>
    <name evidence="2" type="ORF">WISP_143633</name>
</gene>
<evidence type="ECO:0000256" key="1">
    <source>
        <dbReference type="SAM" id="MobiDB-lite"/>
    </source>
</evidence>
<feature type="region of interest" description="Disordered" evidence="1">
    <location>
        <begin position="85"/>
        <end position="104"/>
    </location>
</feature>
<protein>
    <submittedName>
        <fullName evidence="2">Rna-directed dna polymerase from mobile element jockey-like</fullName>
    </submittedName>
</protein>